<proteinExistence type="predicted"/>
<organism evidence="1 2">
    <name type="scientific">Halocatena marina</name>
    <dbReference type="NCBI Taxonomy" id="2934937"/>
    <lineage>
        <taxon>Archaea</taxon>
        <taxon>Methanobacteriati</taxon>
        <taxon>Methanobacteriota</taxon>
        <taxon>Stenosarchaea group</taxon>
        <taxon>Halobacteria</taxon>
        <taxon>Halobacteriales</taxon>
        <taxon>Natronomonadaceae</taxon>
        <taxon>Halocatena</taxon>
    </lineage>
</organism>
<reference evidence="1 2" key="1">
    <citation type="journal article" date="2019" name="Int. J. Syst. Evol. Microbiol.">
        <title>The Global Catalogue of Microorganisms (GCM) 10K type strain sequencing project: providing services to taxonomists for standard genome sequencing and annotation.</title>
        <authorList>
            <consortium name="The Broad Institute Genomics Platform"/>
            <consortium name="The Broad Institute Genome Sequencing Center for Infectious Disease"/>
            <person name="Wu L."/>
            <person name="Ma J."/>
        </authorList>
    </citation>
    <scope>NUCLEOTIDE SEQUENCE [LARGE SCALE GENOMIC DNA]</scope>
    <source>
        <strain evidence="1 2">RDMS1</strain>
    </source>
</reference>
<sequence length="65" mass="7076">MSDLVQVTNFAGPKAVRLRVLERQSEICNRANNQVVLASYSSDCEDATVRLLDTKGGAKSIVHLS</sequence>
<comment type="caution">
    <text evidence="1">The sequence shown here is derived from an EMBL/GenBank/DDBJ whole genome shotgun (WGS) entry which is preliminary data.</text>
</comment>
<dbReference type="GeneID" id="76202101"/>
<dbReference type="Proteomes" id="UP001596417">
    <property type="component" value="Unassembled WGS sequence"/>
</dbReference>
<dbReference type="AlphaFoldDB" id="A0ABD5YU30"/>
<name>A0ABD5YU30_9EURY</name>
<accession>A0ABD5YU30</accession>
<dbReference type="RefSeq" id="WP_248910108.1">
    <property type="nucleotide sequence ID" value="NZ_CP109980.1"/>
</dbReference>
<keyword evidence="2" id="KW-1185">Reference proteome</keyword>
<evidence type="ECO:0000313" key="2">
    <source>
        <dbReference type="Proteomes" id="UP001596417"/>
    </source>
</evidence>
<evidence type="ECO:0000313" key="1">
    <source>
        <dbReference type="EMBL" id="MFC7192427.1"/>
    </source>
</evidence>
<protein>
    <submittedName>
        <fullName evidence="1">Uncharacterized protein</fullName>
    </submittedName>
</protein>
<gene>
    <name evidence="1" type="ORF">ACFQL7_23155</name>
</gene>
<dbReference type="EMBL" id="JBHTAX010000004">
    <property type="protein sequence ID" value="MFC7192427.1"/>
    <property type="molecule type" value="Genomic_DNA"/>
</dbReference>